<dbReference type="InterPro" id="IPR002347">
    <property type="entry name" value="SDR_fam"/>
</dbReference>
<evidence type="ECO:0000313" key="3">
    <source>
        <dbReference type="EMBL" id="RDL34316.1"/>
    </source>
</evidence>
<dbReference type="PRINTS" id="PR00081">
    <property type="entry name" value="GDHRDH"/>
</dbReference>
<evidence type="ECO:0000256" key="2">
    <source>
        <dbReference type="ARBA" id="ARBA00023002"/>
    </source>
</evidence>
<dbReference type="EMBL" id="NPIC01000007">
    <property type="protein sequence ID" value="RDL34316.1"/>
    <property type="molecule type" value="Genomic_DNA"/>
</dbReference>
<evidence type="ECO:0000256" key="1">
    <source>
        <dbReference type="ARBA" id="ARBA00006484"/>
    </source>
</evidence>
<dbReference type="SUPFAM" id="SSF51735">
    <property type="entry name" value="NAD(P)-binding Rossmann-fold domains"/>
    <property type="match status" value="1"/>
</dbReference>
<gene>
    <name evidence="3" type="ORF">BP5553_07444</name>
</gene>
<dbReference type="GO" id="GO:0016020">
    <property type="term" value="C:membrane"/>
    <property type="evidence" value="ECO:0007669"/>
    <property type="project" value="TreeGrafter"/>
</dbReference>
<dbReference type="CDD" id="cd05233">
    <property type="entry name" value="SDR_c"/>
    <property type="match status" value="1"/>
</dbReference>
<accession>A0A370TGI9</accession>
<dbReference type="Pfam" id="PF00106">
    <property type="entry name" value="adh_short"/>
    <property type="match status" value="1"/>
</dbReference>
<dbReference type="AlphaFoldDB" id="A0A370TGI9"/>
<reference evidence="3 4" key="1">
    <citation type="journal article" date="2018" name="IMA Fungus">
        <title>IMA Genome-F 9: Draft genome sequence of Annulohypoxylon stygium, Aspergillus mulundensis, Berkeleyomyces basicola (syn. Thielaviopsis basicola), Ceratocystis smalleyi, two Cercospora beticola strains, Coleophoma cylindrospora, Fusarium fracticaudum, Phialophora cf. hyalina, and Morchella septimelata.</title>
        <authorList>
            <person name="Wingfield B.D."/>
            <person name="Bills G.F."/>
            <person name="Dong Y."/>
            <person name="Huang W."/>
            <person name="Nel W.J."/>
            <person name="Swalarsk-Parry B.S."/>
            <person name="Vaghefi N."/>
            <person name="Wilken P.M."/>
            <person name="An Z."/>
            <person name="de Beer Z.W."/>
            <person name="De Vos L."/>
            <person name="Chen L."/>
            <person name="Duong T.A."/>
            <person name="Gao Y."/>
            <person name="Hammerbacher A."/>
            <person name="Kikkert J.R."/>
            <person name="Li Y."/>
            <person name="Li H."/>
            <person name="Li K."/>
            <person name="Li Q."/>
            <person name="Liu X."/>
            <person name="Ma X."/>
            <person name="Naidoo K."/>
            <person name="Pethybridge S.J."/>
            <person name="Sun J."/>
            <person name="Steenkamp E.T."/>
            <person name="van der Nest M.A."/>
            <person name="van Wyk S."/>
            <person name="Wingfield M.J."/>
            <person name="Xiong C."/>
            <person name="Yue Q."/>
            <person name="Zhang X."/>
        </authorList>
    </citation>
    <scope>NUCLEOTIDE SEQUENCE [LARGE SCALE GENOMIC DNA]</scope>
    <source>
        <strain evidence="3 4">BP 5553</strain>
    </source>
</reference>
<dbReference type="InterPro" id="IPR036291">
    <property type="entry name" value="NAD(P)-bd_dom_sf"/>
</dbReference>
<dbReference type="Gene3D" id="3.40.50.720">
    <property type="entry name" value="NAD(P)-binding Rossmann-like Domain"/>
    <property type="match status" value="1"/>
</dbReference>
<evidence type="ECO:0000313" key="4">
    <source>
        <dbReference type="Proteomes" id="UP000254866"/>
    </source>
</evidence>
<dbReference type="RefSeq" id="XP_031867298.1">
    <property type="nucleotide sequence ID" value="XM_032016067.1"/>
</dbReference>
<comment type="caution">
    <text evidence="3">The sequence shown here is derived from an EMBL/GenBank/DDBJ whole genome shotgun (WGS) entry which is preliminary data.</text>
</comment>
<dbReference type="GeneID" id="43600293"/>
<dbReference type="Proteomes" id="UP000254866">
    <property type="component" value="Unassembled WGS sequence"/>
</dbReference>
<keyword evidence="2" id="KW-0560">Oxidoreductase</keyword>
<dbReference type="PANTHER" id="PTHR44196:SF1">
    <property type="entry name" value="DEHYDROGENASE_REDUCTASE SDR FAMILY MEMBER 7B"/>
    <property type="match status" value="1"/>
</dbReference>
<name>A0A370TGI9_9HELO</name>
<comment type="similarity">
    <text evidence="1">Belongs to the short-chain dehydrogenases/reductases (SDR) family.</text>
</comment>
<proteinExistence type="inferred from homology"/>
<dbReference type="OrthoDB" id="1933717at2759"/>
<sequence>MENLPVDYFLALHAFTKVTHRDIYPEIDPASPSNSQAGKVIVITGASKGLGRLAFATSFAKANPKGIVLAARSAIALVEVVQEIHAINSEIEVLAIPTDILKQEDITALWRMVKERFGHADVLVNNAGAFSSQGPLGQVEPGAWWTDFEINARGSFLMTRGFLALLNHSQKGTIINLTTGAATEIVPSLSSYSLSKLIALQMQGFIAAENPNVTAVALHPGMVMTDMSIKAGLERFALDTPSMVGGVAVWLCAGKAPWLSGRYLCANWCVEELKGREREVVEGGKLRMGLVGDFGAQQFK</sequence>
<organism evidence="3 4">
    <name type="scientific">Venustampulla echinocandica</name>
    <dbReference type="NCBI Taxonomy" id="2656787"/>
    <lineage>
        <taxon>Eukaryota</taxon>
        <taxon>Fungi</taxon>
        <taxon>Dikarya</taxon>
        <taxon>Ascomycota</taxon>
        <taxon>Pezizomycotina</taxon>
        <taxon>Leotiomycetes</taxon>
        <taxon>Helotiales</taxon>
        <taxon>Pleuroascaceae</taxon>
        <taxon>Venustampulla</taxon>
    </lineage>
</organism>
<dbReference type="PANTHER" id="PTHR44196">
    <property type="entry name" value="DEHYDROGENASE/REDUCTASE SDR FAMILY MEMBER 7B"/>
    <property type="match status" value="1"/>
</dbReference>
<keyword evidence="4" id="KW-1185">Reference proteome</keyword>
<dbReference type="STRING" id="2656787.A0A370TGI9"/>
<protein>
    <submittedName>
        <fullName evidence="3">NAD(P)-binding protein</fullName>
    </submittedName>
</protein>
<dbReference type="GO" id="GO:0016491">
    <property type="term" value="F:oxidoreductase activity"/>
    <property type="evidence" value="ECO:0007669"/>
    <property type="project" value="UniProtKB-KW"/>
</dbReference>